<protein>
    <submittedName>
        <fullName evidence="1">Uncharacterized protein</fullName>
    </submittedName>
</protein>
<keyword evidence="2" id="KW-1185">Reference proteome</keyword>
<name>V6MI50_9BACL</name>
<sequence>MEKLIEEYSQDYALLREDSSTTLLRRYFFI</sequence>
<reference evidence="1 2" key="1">
    <citation type="journal article" date="2014" name="Genome Announc.">
        <title>Draft Genome Sequence of Brevibacillus panacihumi Strain W25, a Halotolerant Hydrocarbon-Degrading Bacterium.</title>
        <authorList>
            <person name="Wang X."/>
            <person name="Jin D."/>
            <person name="Zhou L."/>
            <person name="Wu L."/>
            <person name="An W."/>
            <person name="Chen Y."/>
            <person name="Zhao L."/>
        </authorList>
    </citation>
    <scope>NUCLEOTIDE SEQUENCE [LARGE SCALE GENOMIC DNA]</scope>
    <source>
        <strain evidence="1 2">W25</strain>
    </source>
</reference>
<evidence type="ECO:0000313" key="1">
    <source>
        <dbReference type="EMBL" id="EST55083.1"/>
    </source>
</evidence>
<dbReference type="HOGENOM" id="CLU_3402451_0_0_9"/>
<proteinExistence type="predicted"/>
<accession>V6MI50</accession>
<dbReference type="EMBL" id="AYJU01000015">
    <property type="protein sequence ID" value="EST55083.1"/>
    <property type="molecule type" value="Genomic_DNA"/>
</dbReference>
<dbReference type="Proteomes" id="UP000017973">
    <property type="component" value="Unassembled WGS sequence"/>
</dbReference>
<gene>
    <name evidence="1" type="ORF">T458_10205</name>
</gene>
<comment type="caution">
    <text evidence="1">The sequence shown here is derived from an EMBL/GenBank/DDBJ whole genome shotgun (WGS) entry which is preliminary data.</text>
</comment>
<dbReference type="PATRIC" id="fig|1408254.3.peg.2020"/>
<evidence type="ECO:0000313" key="2">
    <source>
        <dbReference type="Proteomes" id="UP000017973"/>
    </source>
</evidence>
<dbReference type="AlphaFoldDB" id="V6MI50"/>
<organism evidence="1 2">
    <name type="scientific">Brevibacillus panacihumi W25</name>
    <dbReference type="NCBI Taxonomy" id="1408254"/>
    <lineage>
        <taxon>Bacteria</taxon>
        <taxon>Bacillati</taxon>
        <taxon>Bacillota</taxon>
        <taxon>Bacilli</taxon>
        <taxon>Bacillales</taxon>
        <taxon>Paenibacillaceae</taxon>
        <taxon>Brevibacillus</taxon>
    </lineage>
</organism>
<dbReference type="STRING" id="1408254.T458_10205"/>